<evidence type="ECO:0000313" key="2">
    <source>
        <dbReference type="Proteomes" id="UP000297839"/>
    </source>
</evidence>
<gene>
    <name evidence="1" type="ORF">EZ216_13385</name>
</gene>
<keyword evidence="2" id="KW-1185">Reference proteome</keyword>
<reference evidence="1 2" key="1">
    <citation type="submission" date="2019-03" db="EMBL/GenBank/DDBJ databases">
        <title>Ramlibacter sp. 18x22-1, whole genome shotgun sequence.</title>
        <authorList>
            <person name="Zhang X."/>
            <person name="Feng G."/>
            <person name="Zhu H."/>
        </authorList>
    </citation>
    <scope>NUCLEOTIDE SEQUENCE [LARGE SCALE GENOMIC DNA]</scope>
    <source>
        <strain evidence="1 2">18x22-1</strain>
    </source>
</reference>
<dbReference type="OrthoDB" id="6770354at2"/>
<evidence type="ECO:0000313" key="1">
    <source>
        <dbReference type="EMBL" id="TFZ00096.1"/>
    </source>
</evidence>
<proteinExistence type="predicted"/>
<protein>
    <submittedName>
        <fullName evidence="1">Uncharacterized protein</fullName>
    </submittedName>
</protein>
<accession>A0A4Z0BLA1</accession>
<name>A0A4Z0BLA1_9BURK</name>
<organism evidence="1 2">
    <name type="scientific">Ramlibacter humi</name>
    <dbReference type="NCBI Taxonomy" id="2530451"/>
    <lineage>
        <taxon>Bacteria</taxon>
        <taxon>Pseudomonadati</taxon>
        <taxon>Pseudomonadota</taxon>
        <taxon>Betaproteobacteria</taxon>
        <taxon>Burkholderiales</taxon>
        <taxon>Comamonadaceae</taxon>
        <taxon>Ramlibacter</taxon>
    </lineage>
</organism>
<sequence>MLRHLARIDLARIESGDPSRRMQDLMAWRPFSEALGVAVAIDGEAASARIGQADLDRWRISFDAALEIAAGNLREKAAPSFMRTGSGLFISQYRDYYDAPRILLKELARQLPLVGAPVAMVPNKACLLLCGADDERALAEMVSAAGQVLTEQSRPLSSEMFRLEGDAWSAWRPPAAAGQELAWLQRAIRNRDYHDQQKALEAAHAKTGEDVFVAPYKLVKRNRDGALLSFSVLADGEPTWLPETDLVALDWNPRGIPLMVGWADFSKHAAHLLEKLSYVLPRYRVLAFPGGDCFEALRNAATTIDAAEA</sequence>
<dbReference type="EMBL" id="SMLK01000004">
    <property type="protein sequence ID" value="TFZ00096.1"/>
    <property type="molecule type" value="Genomic_DNA"/>
</dbReference>
<dbReference type="Proteomes" id="UP000297839">
    <property type="component" value="Unassembled WGS sequence"/>
</dbReference>
<comment type="caution">
    <text evidence="1">The sequence shown here is derived from an EMBL/GenBank/DDBJ whole genome shotgun (WGS) entry which is preliminary data.</text>
</comment>
<dbReference type="AlphaFoldDB" id="A0A4Z0BLA1"/>